<reference evidence="1" key="1">
    <citation type="submission" date="2018-06" db="EMBL/GenBank/DDBJ databases">
        <authorList>
            <person name="Zhirakovskaya E."/>
        </authorList>
    </citation>
    <scope>NUCLEOTIDE SEQUENCE</scope>
</reference>
<organism evidence="1">
    <name type="scientific">hydrothermal vent metagenome</name>
    <dbReference type="NCBI Taxonomy" id="652676"/>
    <lineage>
        <taxon>unclassified sequences</taxon>
        <taxon>metagenomes</taxon>
        <taxon>ecological metagenomes</taxon>
    </lineage>
</organism>
<accession>A0A3B1D724</accession>
<dbReference type="AlphaFoldDB" id="A0A3B1D724"/>
<protein>
    <recommendedName>
        <fullName evidence="2">PilZ domain-containing protein</fullName>
    </recommendedName>
</protein>
<evidence type="ECO:0000313" key="1">
    <source>
        <dbReference type="EMBL" id="VAX38676.1"/>
    </source>
</evidence>
<evidence type="ECO:0008006" key="2">
    <source>
        <dbReference type="Google" id="ProtNLM"/>
    </source>
</evidence>
<name>A0A3B1D724_9ZZZZ</name>
<sequence length="134" mass="15571">MSASIQNQNNLDTTATRVLDMLDNWSERMDGHQTQKRSSVRKVFRCKMTIFIPEDEGAVGEADDTTIIEVWTRNISKNGICFIYPEIIKFDSIIICLQVAGGQANYFHAQIVRRRQTHENFWEFGVLFKERAHM</sequence>
<proteinExistence type="predicted"/>
<dbReference type="EMBL" id="UOGL01000242">
    <property type="protein sequence ID" value="VAX38676.1"/>
    <property type="molecule type" value="Genomic_DNA"/>
</dbReference>
<gene>
    <name evidence="1" type="ORF">MNBD_PLANCTO02-3055</name>
</gene>